<evidence type="ECO:0000256" key="1">
    <source>
        <dbReference type="ARBA" id="ARBA00001966"/>
    </source>
</evidence>
<comment type="caution">
    <text evidence="9">The sequence shown here is derived from an EMBL/GenBank/DDBJ whole genome shotgun (WGS) entry which is preliminary data.</text>
</comment>
<accession>F0H2Q8</accession>
<keyword evidence="2" id="KW-0004">4Fe-4S</keyword>
<evidence type="ECO:0000259" key="8">
    <source>
        <dbReference type="PROSITE" id="PS51918"/>
    </source>
</evidence>
<keyword evidence="4" id="KW-0479">Metal-binding</keyword>
<dbReference type="InterPro" id="IPR023867">
    <property type="entry name" value="Sulphatase_maturase_rSAM"/>
</dbReference>
<dbReference type="Pfam" id="PF13186">
    <property type="entry name" value="SPASM"/>
    <property type="match status" value="1"/>
</dbReference>
<dbReference type="GO" id="GO:0046872">
    <property type="term" value="F:metal ion binding"/>
    <property type="evidence" value="ECO:0007669"/>
    <property type="project" value="UniProtKB-KW"/>
</dbReference>
<dbReference type="GO" id="GO:0016491">
    <property type="term" value="F:oxidoreductase activity"/>
    <property type="evidence" value="ECO:0007669"/>
    <property type="project" value="InterPro"/>
</dbReference>
<evidence type="ECO:0000256" key="3">
    <source>
        <dbReference type="ARBA" id="ARBA00022691"/>
    </source>
</evidence>
<keyword evidence="6" id="KW-0411">Iron-sulfur</keyword>
<organism evidence="9 10">
    <name type="scientific">Anaerococcus hydrogenalis ACS-025-V-Sch4</name>
    <dbReference type="NCBI Taxonomy" id="879306"/>
    <lineage>
        <taxon>Bacteria</taxon>
        <taxon>Bacillati</taxon>
        <taxon>Bacillota</taxon>
        <taxon>Tissierellia</taxon>
        <taxon>Tissierellales</taxon>
        <taxon>Peptoniphilaceae</taxon>
        <taxon>Anaerococcus</taxon>
    </lineage>
</organism>
<evidence type="ECO:0000256" key="5">
    <source>
        <dbReference type="ARBA" id="ARBA00023004"/>
    </source>
</evidence>
<name>F0H2Q8_9FIRM</name>
<evidence type="ECO:0000256" key="6">
    <source>
        <dbReference type="ARBA" id="ARBA00023014"/>
    </source>
</evidence>
<dbReference type="CDD" id="cd01335">
    <property type="entry name" value="Radical_SAM"/>
    <property type="match status" value="1"/>
</dbReference>
<dbReference type="OrthoDB" id="9808591at2"/>
<dbReference type="Gene3D" id="3.20.20.70">
    <property type="entry name" value="Aldolase class I"/>
    <property type="match status" value="1"/>
</dbReference>
<dbReference type="AlphaFoldDB" id="F0H2Q8"/>
<dbReference type="Pfam" id="PF04055">
    <property type="entry name" value="Radical_SAM"/>
    <property type="match status" value="1"/>
</dbReference>
<dbReference type="NCBIfam" id="TIGR04085">
    <property type="entry name" value="rSAM_more_4Fe4S"/>
    <property type="match status" value="1"/>
</dbReference>
<dbReference type="InterPro" id="IPR000385">
    <property type="entry name" value="MoaA_NifB_PqqE_Fe-S-bd_CS"/>
</dbReference>
<dbReference type="SUPFAM" id="SSF102114">
    <property type="entry name" value="Radical SAM enzymes"/>
    <property type="match status" value="1"/>
</dbReference>
<keyword evidence="10" id="KW-1185">Reference proteome</keyword>
<dbReference type="PROSITE" id="PS51918">
    <property type="entry name" value="RADICAL_SAM"/>
    <property type="match status" value="1"/>
</dbReference>
<keyword evidence="5" id="KW-0408">Iron</keyword>
<dbReference type="PROSITE" id="PS01305">
    <property type="entry name" value="MOAA_NIFB_PQQE"/>
    <property type="match status" value="1"/>
</dbReference>
<gene>
    <name evidence="9" type="ORF">HMPREF9246_0357</name>
</gene>
<feature type="domain" description="Radical SAM core" evidence="8">
    <location>
        <begin position="1"/>
        <end position="227"/>
    </location>
</feature>
<evidence type="ECO:0000256" key="4">
    <source>
        <dbReference type="ARBA" id="ARBA00022723"/>
    </source>
</evidence>
<dbReference type="SFLD" id="SFLDG01384">
    <property type="entry name" value="thioether_bond_formation_requi"/>
    <property type="match status" value="1"/>
</dbReference>
<evidence type="ECO:0000256" key="2">
    <source>
        <dbReference type="ARBA" id="ARBA00022485"/>
    </source>
</evidence>
<dbReference type="PANTHER" id="PTHR43273">
    <property type="entry name" value="ANAEROBIC SULFATASE-MATURATING ENZYME HOMOLOG ASLB-RELATED"/>
    <property type="match status" value="1"/>
</dbReference>
<reference evidence="9 10" key="1">
    <citation type="submission" date="2011-01" db="EMBL/GenBank/DDBJ databases">
        <authorList>
            <person name="Durkin A.S."/>
            <person name="Madupu R."/>
            <person name="Torralba M."/>
            <person name="Gillis M."/>
            <person name="Methe B."/>
            <person name="Sutton G."/>
            <person name="Nelson K.E."/>
        </authorList>
    </citation>
    <scope>NUCLEOTIDE SEQUENCE [LARGE SCALE GENOMIC DNA]</scope>
    <source>
        <strain evidence="9 10">ACS-025-V-Sch4</strain>
    </source>
</reference>
<comment type="cofactor">
    <cofactor evidence="1">
        <name>[4Fe-4S] cluster</name>
        <dbReference type="ChEBI" id="CHEBI:49883"/>
    </cofactor>
</comment>
<evidence type="ECO:0000313" key="9">
    <source>
        <dbReference type="EMBL" id="EGC83230.1"/>
    </source>
</evidence>
<dbReference type="Proteomes" id="UP000005277">
    <property type="component" value="Unassembled WGS sequence"/>
</dbReference>
<dbReference type="SFLD" id="SFLDG01386">
    <property type="entry name" value="main_SPASM_domain-containing"/>
    <property type="match status" value="1"/>
</dbReference>
<keyword evidence="3" id="KW-0949">S-adenosyl-L-methionine</keyword>
<dbReference type="RefSeq" id="WP_004818370.1">
    <property type="nucleotide sequence ID" value="NZ_AEXN01000039.1"/>
</dbReference>
<comment type="similarity">
    <text evidence="7">Belongs to the radical SAM superfamily. Anaerobic sulfatase-maturating enzyme family.</text>
</comment>
<dbReference type="GO" id="GO:0051539">
    <property type="term" value="F:4 iron, 4 sulfur cluster binding"/>
    <property type="evidence" value="ECO:0007669"/>
    <property type="project" value="UniProtKB-KW"/>
</dbReference>
<dbReference type="SFLD" id="SFLDS00029">
    <property type="entry name" value="Radical_SAM"/>
    <property type="match status" value="1"/>
</dbReference>
<dbReference type="SFLD" id="SFLDG01067">
    <property type="entry name" value="SPASM/twitch_domain_containing"/>
    <property type="match status" value="1"/>
</dbReference>
<evidence type="ECO:0000256" key="7">
    <source>
        <dbReference type="ARBA" id="ARBA00023601"/>
    </source>
</evidence>
<dbReference type="EMBL" id="AEXN01000039">
    <property type="protein sequence ID" value="EGC83230.1"/>
    <property type="molecule type" value="Genomic_DNA"/>
</dbReference>
<proteinExistence type="inferred from homology"/>
<sequence>MYTLSLELLKSCNLNCKYCYIEEKTKTILNITDAEKMINFSINKAIKYPDRKLHIYFIGGEPLIEYELMKHLVDYAEKIALHKGVKVSFSTTTNATLLNNKIIEYFINKNISFKISVDGDKQINDLNRIYKNGLGSYENIISKIDLLSRYEELSLKKITCTNVVTINNVHKFFDSLQHLSSIGFKIIETGFNIYDKWEDSDLKILKNQLKNISYYYLNNRQDKDNTKFIFMEKLLSNYYYGCKFFSCKAGINSIYMSADGSIYPCKEAPNLKLGNCKHEKNFMKITEIVKFNETKNKKCLSCKYLNKCSARGCISNNIIMNGDIDEPEKLYCYITKTLFEMFDKYLQIN</sequence>
<dbReference type="InterPro" id="IPR023885">
    <property type="entry name" value="4Fe4S-binding_SPASM_dom"/>
</dbReference>
<dbReference type="InterPro" id="IPR007197">
    <property type="entry name" value="rSAM"/>
</dbReference>
<dbReference type="PANTHER" id="PTHR43273:SF3">
    <property type="entry name" value="ANAEROBIC SULFATASE-MATURATING ENZYME HOMOLOG ASLB-RELATED"/>
    <property type="match status" value="1"/>
</dbReference>
<evidence type="ECO:0000313" key="10">
    <source>
        <dbReference type="Proteomes" id="UP000005277"/>
    </source>
</evidence>
<dbReference type="InterPro" id="IPR013785">
    <property type="entry name" value="Aldolase_TIM"/>
</dbReference>
<dbReference type="InterPro" id="IPR058240">
    <property type="entry name" value="rSAM_sf"/>
</dbReference>
<protein>
    <submittedName>
        <fullName evidence="9">Radical SAM domain protein</fullName>
    </submittedName>
</protein>